<sequence>MSRKRVIIGQAEFGIPENQVREVAAQVKSAMENGETATLQLLDGAGREVTVYLNGKAAALVVVDLDPGPRPSEISG</sequence>
<name>A0A8J3NJQ8_9ACTN</name>
<dbReference type="EMBL" id="BONF01000030">
    <property type="protein sequence ID" value="GIF83710.1"/>
    <property type="molecule type" value="Genomic_DNA"/>
</dbReference>
<comment type="caution">
    <text evidence="1">The sequence shown here is derived from an EMBL/GenBank/DDBJ whole genome shotgun (WGS) entry which is preliminary data.</text>
</comment>
<organism evidence="1 2">
    <name type="scientific">Catellatospora bangladeshensis</name>
    <dbReference type="NCBI Taxonomy" id="310355"/>
    <lineage>
        <taxon>Bacteria</taxon>
        <taxon>Bacillati</taxon>
        <taxon>Actinomycetota</taxon>
        <taxon>Actinomycetes</taxon>
        <taxon>Micromonosporales</taxon>
        <taxon>Micromonosporaceae</taxon>
        <taxon>Catellatospora</taxon>
    </lineage>
</organism>
<evidence type="ECO:0000313" key="1">
    <source>
        <dbReference type="EMBL" id="GIF83710.1"/>
    </source>
</evidence>
<keyword evidence="2" id="KW-1185">Reference proteome</keyword>
<dbReference type="AlphaFoldDB" id="A0A8J3NJQ8"/>
<protein>
    <submittedName>
        <fullName evidence="1">Uncharacterized protein</fullName>
    </submittedName>
</protein>
<accession>A0A8J3NJQ8</accession>
<proteinExistence type="predicted"/>
<dbReference type="RefSeq" id="WP_203750890.1">
    <property type="nucleotide sequence ID" value="NZ_BONF01000030.1"/>
</dbReference>
<reference evidence="1 2" key="1">
    <citation type="submission" date="2021-01" db="EMBL/GenBank/DDBJ databases">
        <title>Whole genome shotgun sequence of Catellatospora bangladeshensis NBRC 107357.</title>
        <authorList>
            <person name="Komaki H."/>
            <person name="Tamura T."/>
        </authorList>
    </citation>
    <scope>NUCLEOTIDE SEQUENCE [LARGE SCALE GENOMIC DNA]</scope>
    <source>
        <strain evidence="1 2">NBRC 107357</strain>
    </source>
</reference>
<dbReference type="Proteomes" id="UP000601223">
    <property type="component" value="Unassembled WGS sequence"/>
</dbReference>
<gene>
    <name evidence="1" type="ORF">Cba03nite_50590</name>
</gene>
<evidence type="ECO:0000313" key="2">
    <source>
        <dbReference type="Proteomes" id="UP000601223"/>
    </source>
</evidence>